<evidence type="ECO:0000313" key="2">
    <source>
        <dbReference type="Proteomes" id="UP000027586"/>
    </source>
</evidence>
<dbReference type="AlphaFoldDB" id="A0A068SE28"/>
<proteinExistence type="predicted"/>
<comment type="caution">
    <text evidence="1">The sequence shown here is derived from an EMBL/GenBank/DDBJ whole genome shotgun (WGS) entry which is preliminary data.</text>
</comment>
<dbReference type="EMBL" id="CBTN010000071">
    <property type="protein sequence ID" value="CDH59506.1"/>
    <property type="molecule type" value="Genomic_DNA"/>
</dbReference>
<dbReference type="Proteomes" id="UP000027586">
    <property type="component" value="Unassembled WGS sequence"/>
</dbReference>
<protein>
    <submittedName>
        <fullName evidence="1">Uncharacterized protein</fullName>
    </submittedName>
</protein>
<name>A0A068SE28_9FUNG</name>
<dbReference type="VEuPathDB" id="FungiDB:LCOR_10317.1"/>
<evidence type="ECO:0000313" key="1">
    <source>
        <dbReference type="EMBL" id="CDH59506.1"/>
    </source>
</evidence>
<gene>
    <name evidence="1" type="ORF">LCOR_10317.1</name>
</gene>
<keyword evidence="2" id="KW-1185">Reference proteome</keyword>
<organism evidence="1 2">
    <name type="scientific">Lichtheimia corymbifera JMRC:FSU:9682</name>
    <dbReference type="NCBI Taxonomy" id="1263082"/>
    <lineage>
        <taxon>Eukaryota</taxon>
        <taxon>Fungi</taxon>
        <taxon>Fungi incertae sedis</taxon>
        <taxon>Mucoromycota</taxon>
        <taxon>Mucoromycotina</taxon>
        <taxon>Mucoromycetes</taxon>
        <taxon>Mucorales</taxon>
        <taxon>Lichtheimiaceae</taxon>
        <taxon>Lichtheimia</taxon>
    </lineage>
</organism>
<sequence length="92" mass="10635">MSYPFVKHLQKLVSAPWFTSGAEVDMVQIAKSYPHVYLNAIQIRISPRWRVQLAFAVHPSSTVIAHPLLHNHVIPHMQAARNLERFCVWTLH</sequence>
<accession>A0A068SE28</accession>
<reference evidence="1" key="1">
    <citation type="submission" date="2013-08" db="EMBL/GenBank/DDBJ databases">
        <title>Gene expansion shapes genome architecture in the human pathogen Lichtheimia corymbifera: an evolutionary genomics analysis in the ancient terrestrial Mucorales (Mucoromycotina).</title>
        <authorList>
            <person name="Schwartze V.U."/>
            <person name="Winter S."/>
            <person name="Shelest E."/>
            <person name="Marcet-Houben M."/>
            <person name="Horn F."/>
            <person name="Wehner S."/>
            <person name="Hoffmann K."/>
            <person name="Riege K."/>
            <person name="Sammeth M."/>
            <person name="Nowrousian M."/>
            <person name="Valiante V."/>
            <person name="Linde J."/>
            <person name="Jacobsen I.D."/>
            <person name="Marz M."/>
            <person name="Brakhage A.A."/>
            <person name="Gabaldon T."/>
            <person name="Bocker S."/>
            <person name="Voigt K."/>
        </authorList>
    </citation>
    <scope>NUCLEOTIDE SEQUENCE [LARGE SCALE GENOMIC DNA]</scope>
    <source>
        <strain evidence="1">FSU 9682</strain>
    </source>
</reference>